<dbReference type="GeneTree" id="ENSGT00940000160803"/>
<dbReference type="AlphaFoldDB" id="A0A8C4XG31"/>
<dbReference type="InterPro" id="IPR037810">
    <property type="entry name" value="PHLDB1/2/3_PH"/>
</dbReference>
<feature type="compositionally biased region" description="Basic and acidic residues" evidence="3">
    <location>
        <begin position="85"/>
        <end position="95"/>
    </location>
</feature>
<dbReference type="FunFam" id="2.30.29.30:FF:000006">
    <property type="entry name" value="Pleckstrin homology like domain family B member 1"/>
    <property type="match status" value="1"/>
</dbReference>
<feature type="compositionally biased region" description="Low complexity" evidence="3">
    <location>
        <begin position="49"/>
        <end position="71"/>
    </location>
</feature>
<evidence type="ECO:0000256" key="2">
    <source>
        <dbReference type="SAM" id="Coils"/>
    </source>
</evidence>
<dbReference type="PANTHER" id="PTHR12156:SF22">
    <property type="entry name" value="PLECKSTRIN HOMOLOGY-LIKE DOMAIN FAMILY B MEMBER 3"/>
    <property type="match status" value="1"/>
</dbReference>
<evidence type="ECO:0000256" key="3">
    <source>
        <dbReference type="SAM" id="MobiDB-lite"/>
    </source>
</evidence>
<evidence type="ECO:0000256" key="1">
    <source>
        <dbReference type="ARBA" id="ARBA00023054"/>
    </source>
</evidence>
<dbReference type="SUPFAM" id="SSF50729">
    <property type="entry name" value="PH domain-like"/>
    <property type="match status" value="1"/>
</dbReference>
<evidence type="ECO:0000313" key="5">
    <source>
        <dbReference type="Ensembl" id="ENSECRP00000029429.1"/>
    </source>
</evidence>
<feature type="compositionally biased region" description="Basic and acidic residues" evidence="3">
    <location>
        <begin position="31"/>
        <end position="40"/>
    </location>
</feature>
<organism evidence="5 6">
    <name type="scientific">Erpetoichthys calabaricus</name>
    <name type="common">Rope fish</name>
    <name type="synonym">Calamoichthys calabaricus</name>
    <dbReference type="NCBI Taxonomy" id="27687"/>
    <lineage>
        <taxon>Eukaryota</taxon>
        <taxon>Metazoa</taxon>
        <taxon>Chordata</taxon>
        <taxon>Craniata</taxon>
        <taxon>Vertebrata</taxon>
        <taxon>Euteleostomi</taxon>
        <taxon>Actinopterygii</taxon>
        <taxon>Polypteriformes</taxon>
        <taxon>Polypteridae</taxon>
        <taxon>Erpetoichthys</taxon>
    </lineage>
</organism>
<feature type="region of interest" description="Disordered" evidence="3">
    <location>
        <begin position="18"/>
        <end position="109"/>
    </location>
</feature>
<name>A0A8C4XG31_ERPCA</name>
<accession>A0A8C4XG31</accession>
<protein>
    <submittedName>
        <fullName evidence="5">Pleckstrin homology like domain family B member 3</fullName>
    </submittedName>
</protein>
<gene>
    <name evidence="5" type="primary">PHLDB3</name>
    <name evidence="5" type="synonym">LOC114667523</name>
</gene>
<dbReference type="InterPro" id="IPR052212">
    <property type="entry name" value="PH-like_domain"/>
</dbReference>
<feature type="compositionally biased region" description="Basic and acidic residues" evidence="3">
    <location>
        <begin position="470"/>
        <end position="487"/>
    </location>
</feature>
<keyword evidence="6" id="KW-1185">Reference proteome</keyword>
<reference evidence="5" key="2">
    <citation type="submission" date="2025-08" db="UniProtKB">
        <authorList>
            <consortium name="Ensembl"/>
        </authorList>
    </citation>
    <scope>IDENTIFICATION</scope>
</reference>
<feature type="region of interest" description="Disordered" evidence="3">
    <location>
        <begin position="470"/>
        <end position="504"/>
    </location>
</feature>
<evidence type="ECO:0000313" key="6">
    <source>
        <dbReference type="Proteomes" id="UP000694620"/>
    </source>
</evidence>
<keyword evidence="1 2" id="KW-0175">Coiled coil</keyword>
<feature type="coiled-coil region" evidence="2">
    <location>
        <begin position="115"/>
        <end position="239"/>
    </location>
</feature>
<dbReference type="Pfam" id="PF00169">
    <property type="entry name" value="PH"/>
    <property type="match status" value="1"/>
</dbReference>
<feature type="coiled-coil region" evidence="2">
    <location>
        <begin position="272"/>
        <end position="299"/>
    </location>
</feature>
<feature type="compositionally biased region" description="Polar residues" evidence="3">
    <location>
        <begin position="381"/>
        <end position="407"/>
    </location>
</feature>
<proteinExistence type="predicted"/>
<dbReference type="Gene3D" id="2.30.29.30">
    <property type="entry name" value="Pleckstrin-homology domain (PH domain)/Phosphotyrosine-binding domain (PTB)"/>
    <property type="match status" value="1"/>
</dbReference>
<sequence length="651" mass="73867">MVLWEMAVQATEMTVITSGLSPLPSPSRQSQWDKRADVAVREPLPSPPGVVLSSESSPTSQSSVSFQSSSGEDTDNEETSSTESARSRAPPEKTTGHKQPSSHKLTQHPPVTTLAAKLERHIADLEQQRTENRIEMEMEQALLEAELHAETTELKKESERLEMLQKKLADIEERYRVEWEKEKAQLVEERQRLEGLKQQLKESRKQLATLPEALRKQKQKKLNEETETLEAAVKAFEDLEFQQLEKESSWEEEREASQRRILLEVSEQQHRLNSRKERVLKLEELVNQISQQAEAESRRLSHDKREAVKMLNMHLLKEKTEVTTSLTGSAPCVLSITSLSVPSSLKSPLLDMNGTSSLQRRRSQQNSRPSDRPVSLHGSLVNGSSSLTVSPPHNQVAMKQQCENLQRSPHSKSPPSNSHCTEVSAVGEMSHKTAPCRTTAVERDGTGIPSIAEMERKLREAKAEKERLLKAKEARRQAQEDAKKEEPISSPPPETLNGLPDLNAEDDMEPPASLISSSTFNLRSHLESLGHGVEMCTHVSVSDRKCKGFLTKMGGKIKTWRKRWFVFDGDKKRLAYFSDKEENKLKGVIYFQAIEEVYYDHLRSATKSPHPKLTFCVKTYDRLFFMVAPTPEAMRIWMDVIVTATDEHRRY</sequence>
<dbReference type="Ensembl" id="ENSECRT00000030052.1">
    <property type="protein sequence ID" value="ENSECRP00000029429.1"/>
    <property type="gene ID" value="ENSECRG00000019950.1"/>
</dbReference>
<evidence type="ECO:0000259" key="4">
    <source>
        <dbReference type="PROSITE" id="PS50003"/>
    </source>
</evidence>
<dbReference type="PANTHER" id="PTHR12156">
    <property type="entry name" value="PLECKSTRIN HOMOLOGY-LIKE DOMAIN, FAMILY B, MEMBER 3"/>
    <property type="match status" value="1"/>
</dbReference>
<feature type="region of interest" description="Disordered" evidence="3">
    <location>
        <begin position="344"/>
        <end position="451"/>
    </location>
</feature>
<dbReference type="InterPro" id="IPR001849">
    <property type="entry name" value="PH_domain"/>
</dbReference>
<feature type="domain" description="PH" evidence="4">
    <location>
        <begin position="543"/>
        <end position="646"/>
    </location>
</feature>
<dbReference type="PROSITE" id="PS50003">
    <property type="entry name" value="PH_DOMAIN"/>
    <property type="match status" value="1"/>
</dbReference>
<dbReference type="CDD" id="cd14673">
    <property type="entry name" value="PH_PHLDB1_2"/>
    <property type="match status" value="1"/>
</dbReference>
<reference evidence="5" key="3">
    <citation type="submission" date="2025-09" db="UniProtKB">
        <authorList>
            <consortium name="Ensembl"/>
        </authorList>
    </citation>
    <scope>IDENTIFICATION</scope>
</reference>
<dbReference type="SMART" id="SM00233">
    <property type="entry name" value="PH"/>
    <property type="match status" value="1"/>
</dbReference>
<dbReference type="InterPro" id="IPR011993">
    <property type="entry name" value="PH-like_dom_sf"/>
</dbReference>
<dbReference type="Proteomes" id="UP000694620">
    <property type="component" value="Chromosome 17"/>
</dbReference>
<reference evidence="5" key="1">
    <citation type="submission" date="2021-06" db="EMBL/GenBank/DDBJ databases">
        <authorList>
            <consortium name="Wellcome Sanger Institute Data Sharing"/>
        </authorList>
    </citation>
    <scope>NUCLEOTIDE SEQUENCE [LARGE SCALE GENOMIC DNA]</scope>
</reference>